<dbReference type="Proteomes" id="UP000679179">
    <property type="component" value="Unassembled WGS sequence"/>
</dbReference>
<dbReference type="Pfam" id="PF17820">
    <property type="entry name" value="PDZ_6"/>
    <property type="match status" value="1"/>
</dbReference>
<dbReference type="InterPro" id="IPR041489">
    <property type="entry name" value="PDZ_6"/>
</dbReference>
<dbReference type="AlphaFoldDB" id="A0A919RXP4"/>
<keyword evidence="1" id="KW-0472">Membrane</keyword>
<keyword evidence="4" id="KW-1185">Reference proteome</keyword>
<feature type="transmembrane region" description="Helical" evidence="1">
    <location>
        <begin position="280"/>
        <end position="299"/>
    </location>
</feature>
<dbReference type="SMART" id="SM00228">
    <property type="entry name" value="PDZ"/>
    <property type="match status" value="1"/>
</dbReference>
<gene>
    <name evidence="3" type="ORF">CPJCM30710_09320</name>
</gene>
<keyword evidence="1" id="KW-1133">Transmembrane helix</keyword>
<feature type="transmembrane region" description="Helical" evidence="1">
    <location>
        <begin position="108"/>
        <end position="127"/>
    </location>
</feature>
<feature type="transmembrane region" description="Helical" evidence="1">
    <location>
        <begin position="54"/>
        <end position="80"/>
    </location>
</feature>
<evidence type="ECO:0000256" key="1">
    <source>
        <dbReference type="SAM" id="Phobius"/>
    </source>
</evidence>
<dbReference type="EMBL" id="BOPZ01000005">
    <property type="protein sequence ID" value="GIM28266.1"/>
    <property type="molecule type" value="Genomic_DNA"/>
</dbReference>
<organism evidence="3 4">
    <name type="scientific">Clostridium polyendosporum</name>
    <dbReference type="NCBI Taxonomy" id="69208"/>
    <lineage>
        <taxon>Bacteria</taxon>
        <taxon>Bacillati</taxon>
        <taxon>Bacillota</taxon>
        <taxon>Clostridia</taxon>
        <taxon>Eubacteriales</taxon>
        <taxon>Clostridiaceae</taxon>
        <taxon>Clostridium</taxon>
    </lineage>
</organism>
<feature type="transmembrane region" description="Helical" evidence="1">
    <location>
        <begin position="254"/>
        <end position="274"/>
    </location>
</feature>
<keyword evidence="1" id="KW-0812">Transmembrane</keyword>
<feature type="domain" description="PDZ" evidence="2">
    <location>
        <begin position="296"/>
        <end position="373"/>
    </location>
</feature>
<protein>
    <submittedName>
        <fullName evidence="3">Membrane protein</fullName>
    </submittedName>
</protein>
<accession>A0A919RXP4</accession>
<name>A0A919RXP4_9CLOT</name>
<evidence type="ECO:0000313" key="3">
    <source>
        <dbReference type="EMBL" id="GIM28266.1"/>
    </source>
</evidence>
<dbReference type="SUPFAM" id="SSF50156">
    <property type="entry name" value="PDZ domain-like"/>
    <property type="match status" value="1"/>
</dbReference>
<evidence type="ECO:0000313" key="4">
    <source>
        <dbReference type="Proteomes" id="UP000679179"/>
    </source>
</evidence>
<dbReference type="InterPro" id="IPR001478">
    <property type="entry name" value="PDZ"/>
</dbReference>
<proteinExistence type="predicted"/>
<feature type="transmembrane region" description="Helical" evidence="1">
    <location>
        <begin position="220"/>
        <end position="242"/>
    </location>
</feature>
<feature type="transmembrane region" description="Helical" evidence="1">
    <location>
        <begin position="139"/>
        <end position="159"/>
    </location>
</feature>
<feature type="transmembrane region" description="Helical" evidence="1">
    <location>
        <begin position="12"/>
        <end position="33"/>
    </location>
</feature>
<sequence length="423" mass="46489">MDLAIHTLRSVAYAIVGPSYAFVLIIIGVMFYLQNKKTSFVQKMIIGESFNSSLELTLSQLVLGIFAGAIGSIMLTYLGVIFDENSGIEILFMISLLLMFYKPRFFCFAYSSSILGLISIGLNSAYASLGTQALINVNIISLITFVGVLHFIEGLLIIADGARGSIPVFTNKDGKILGGFAFKRYWAIPVSVILIVTGTADVATEQIGNPSWWPLIQSPSYIKAIAMAIITLMPFYGVLGYASVTFTKSKKEKIYTSGILTAIYGLLMIAVAQLGKIGVAGQLVAVIIVPLTHELMIILQNKLEEKDNPLYISDDDGIAILEVAPNSPAFQAGIKSGDKVIEINEEKVLSEIDAYNRIKESYLDMEMKIRDRKGHITSYSLRANENKRIGVVLVPKMVKTEDIINLDKKDFNEILDKLKNKGE</sequence>
<dbReference type="RefSeq" id="WP_212903004.1">
    <property type="nucleotide sequence ID" value="NZ_BOPZ01000005.1"/>
</dbReference>
<evidence type="ECO:0000259" key="2">
    <source>
        <dbReference type="PROSITE" id="PS50106"/>
    </source>
</evidence>
<dbReference type="PROSITE" id="PS50106">
    <property type="entry name" value="PDZ"/>
    <property type="match status" value="1"/>
</dbReference>
<dbReference type="InterPro" id="IPR036034">
    <property type="entry name" value="PDZ_sf"/>
</dbReference>
<dbReference type="Gene3D" id="2.30.42.10">
    <property type="match status" value="1"/>
</dbReference>
<reference evidence="3" key="1">
    <citation type="submission" date="2021-03" db="EMBL/GenBank/DDBJ databases">
        <title>Taxonomic study of Clostridium polyendosporum from meadow-gley soil under rice.</title>
        <authorList>
            <person name="Kobayashi H."/>
            <person name="Tanizawa Y."/>
            <person name="Yagura M."/>
        </authorList>
    </citation>
    <scope>NUCLEOTIDE SEQUENCE</scope>
    <source>
        <strain evidence="3">JCM 30710</strain>
    </source>
</reference>
<comment type="caution">
    <text evidence="3">The sequence shown here is derived from an EMBL/GenBank/DDBJ whole genome shotgun (WGS) entry which is preliminary data.</text>
</comment>
<feature type="transmembrane region" description="Helical" evidence="1">
    <location>
        <begin position="180"/>
        <end position="200"/>
    </location>
</feature>